<feature type="coiled-coil region" evidence="1">
    <location>
        <begin position="102"/>
        <end position="129"/>
    </location>
</feature>
<dbReference type="AlphaFoldDB" id="A0A8H7VWH7"/>
<feature type="non-terminal residue" evidence="2">
    <location>
        <position position="1"/>
    </location>
</feature>
<sequence>DATQVKLQVIIEQHQKELNVLQNQFQSLLDMKDSELNDLSYRIKLKKEKSSKKLENEKKELELRNQLYSLEENMKSKSLEMRWLETDSEQNETKLKEQANLIHNLQLSNSHLESSIQQYKDENDQMLRQVYINFYLKKKYIFYGYKMYLYNYYIKNNMITD</sequence>
<reference evidence="2" key="1">
    <citation type="submission" date="2021-01" db="EMBL/GenBank/DDBJ databases">
        <title>Metabolic potential, ecology and presence of endohyphal bacteria is reflected in genomic diversity of Mucoromycotina.</title>
        <authorList>
            <person name="Muszewska A."/>
            <person name="Okrasinska A."/>
            <person name="Steczkiewicz K."/>
            <person name="Drgas O."/>
            <person name="Orlowska M."/>
            <person name="Perlinska-Lenart U."/>
            <person name="Aleksandrzak-Piekarczyk T."/>
            <person name="Szatraj K."/>
            <person name="Zielenkiewicz U."/>
            <person name="Pilsyk S."/>
            <person name="Malc E."/>
            <person name="Mieczkowski P."/>
            <person name="Kruszewska J.S."/>
            <person name="Biernat P."/>
            <person name="Pawlowska J."/>
        </authorList>
    </citation>
    <scope>NUCLEOTIDE SEQUENCE</scope>
    <source>
        <strain evidence="2">WA0000018081</strain>
    </source>
</reference>
<keyword evidence="3" id="KW-1185">Reference proteome</keyword>
<name>A0A8H7VWH7_9FUNG</name>
<organism evidence="2 3">
    <name type="scientific">Thamnidium elegans</name>
    <dbReference type="NCBI Taxonomy" id="101142"/>
    <lineage>
        <taxon>Eukaryota</taxon>
        <taxon>Fungi</taxon>
        <taxon>Fungi incertae sedis</taxon>
        <taxon>Mucoromycota</taxon>
        <taxon>Mucoromycotina</taxon>
        <taxon>Mucoromycetes</taxon>
        <taxon>Mucorales</taxon>
        <taxon>Mucorineae</taxon>
        <taxon>Mucoraceae</taxon>
        <taxon>Thamnidium</taxon>
    </lineage>
</organism>
<keyword evidence="1" id="KW-0175">Coiled coil</keyword>
<gene>
    <name evidence="2" type="ORF">INT48_001804</name>
</gene>
<feature type="coiled-coil region" evidence="1">
    <location>
        <begin position="4"/>
        <end position="71"/>
    </location>
</feature>
<accession>A0A8H7VWH7</accession>
<proteinExistence type="predicted"/>
<evidence type="ECO:0000256" key="1">
    <source>
        <dbReference type="SAM" id="Coils"/>
    </source>
</evidence>
<protein>
    <submittedName>
        <fullName evidence="2">Uncharacterized protein</fullName>
    </submittedName>
</protein>
<dbReference type="EMBL" id="JAEPRE010000010">
    <property type="protein sequence ID" value="KAG2237036.1"/>
    <property type="molecule type" value="Genomic_DNA"/>
</dbReference>
<evidence type="ECO:0000313" key="3">
    <source>
        <dbReference type="Proteomes" id="UP000613177"/>
    </source>
</evidence>
<dbReference type="Proteomes" id="UP000613177">
    <property type="component" value="Unassembled WGS sequence"/>
</dbReference>
<comment type="caution">
    <text evidence="2">The sequence shown here is derived from an EMBL/GenBank/DDBJ whole genome shotgun (WGS) entry which is preliminary data.</text>
</comment>
<evidence type="ECO:0000313" key="2">
    <source>
        <dbReference type="EMBL" id="KAG2237036.1"/>
    </source>
</evidence>